<protein>
    <submittedName>
        <fullName evidence="1">PREDICTED: copia proteinlike putative</fullName>
    </submittedName>
</protein>
<gene>
    <name evidence="1" type="primary">AlNc14C2567G13259</name>
    <name evidence="1" type="ORF">ALNC14_145020</name>
</gene>
<reference evidence="1" key="1">
    <citation type="journal article" date="2011" name="PLoS Biol.">
        <title>Gene gain and loss during evolution of obligate parasitism in the white rust pathogen of Arabidopsis thaliana.</title>
        <authorList>
            <person name="Kemen E."/>
            <person name="Gardiner A."/>
            <person name="Schultz-Larsen T."/>
            <person name="Kemen A.C."/>
            <person name="Balmuth A.L."/>
            <person name="Robert-Seilaniantz A."/>
            <person name="Bailey K."/>
            <person name="Holub E."/>
            <person name="Studholme D.J."/>
            <person name="Maclean D."/>
            <person name="Jones J.D."/>
        </authorList>
    </citation>
    <scope>NUCLEOTIDE SEQUENCE</scope>
</reference>
<accession>F0X2Y7</accession>
<reference evidence="1" key="2">
    <citation type="submission" date="2011-02" db="EMBL/GenBank/DDBJ databases">
        <authorList>
            <person name="MacLean D."/>
        </authorList>
    </citation>
    <scope>NUCLEOTIDE SEQUENCE</scope>
</reference>
<proteinExistence type="predicted"/>
<dbReference type="EMBL" id="FR825618">
    <property type="protein sequence ID" value="CCA28358.1"/>
    <property type="molecule type" value="Genomic_DNA"/>
</dbReference>
<dbReference type="HOGENOM" id="CLU_1558071_0_0_1"/>
<name>F0X2Y7_9STRA</name>
<dbReference type="CDD" id="cd09272">
    <property type="entry name" value="RNase_HI_RT_Ty1"/>
    <property type="match status" value="1"/>
</dbReference>
<dbReference type="AlphaFoldDB" id="F0X2Y7"/>
<sequence length="142" mass="15984">MWGDDIWFCGLWSCKKQTGVSLSTTEAEFIAAAQAGRELLGLRKLSQELCIKIAEPMKMKMENQAAIKQLESEKGLTSAKHVEDFFQVYLPLRSGQVVQPIFLKFGEMIADLLTKALPTPRIAELRDMFSLKIMHSTGDEEC</sequence>
<organism evidence="1">
    <name type="scientific">Albugo laibachii Nc14</name>
    <dbReference type="NCBI Taxonomy" id="890382"/>
    <lineage>
        <taxon>Eukaryota</taxon>
        <taxon>Sar</taxon>
        <taxon>Stramenopiles</taxon>
        <taxon>Oomycota</taxon>
        <taxon>Peronosporomycetes</taxon>
        <taxon>Albuginales</taxon>
        <taxon>Albuginaceae</taxon>
        <taxon>Albugo</taxon>
    </lineage>
</organism>
<evidence type="ECO:0000313" key="1">
    <source>
        <dbReference type="EMBL" id="CCA28358.1"/>
    </source>
</evidence>